<protein>
    <recommendedName>
        <fullName evidence="2">UDENN domain-containing protein</fullName>
    </recommendedName>
</protein>
<dbReference type="GO" id="GO:0005085">
    <property type="term" value="F:guanyl-nucleotide exchange factor activity"/>
    <property type="evidence" value="ECO:0007669"/>
    <property type="project" value="InterPro"/>
</dbReference>
<dbReference type="InterPro" id="IPR043153">
    <property type="entry name" value="DENN_C"/>
</dbReference>
<dbReference type="GO" id="GO:0032456">
    <property type="term" value="P:endocytic recycling"/>
    <property type="evidence" value="ECO:0007669"/>
    <property type="project" value="TreeGrafter"/>
</dbReference>
<dbReference type="VEuPathDB" id="TriTrypDB:Lsey_0186_0140"/>
<dbReference type="OMA" id="HSCINCF"/>
<feature type="compositionally biased region" description="Polar residues" evidence="1">
    <location>
        <begin position="551"/>
        <end position="561"/>
    </location>
</feature>
<evidence type="ECO:0000313" key="3">
    <source>
        <dbReference type="EMBL" id="KPI85465.1"/>
    </source>
</evidence>
<accession>A0A0N1HV44</accession>
<evidence type="ECO:0000313" key="4">
    <source>
        <dbReference type="Proteomes" id="UP000038009"/>
    </source>
</evidence>
<dbReference type="GO" id="GO:0005829">
    <property type="term" value="C:cytosol"/>
    <property type="evidence" value="ECO:0007669"/>
    <property type="project" value="TreeGrafter"/>
</dbReference>
<reference evidence="3 4" key="1">
    <citation type="journal article" date="2015" name="PLoS Pathog.">
        <title>Leptomonas seymouri: Adaptations to the Dixenous Life Cycle Analyzed by Genome Sequencing, Transcriptome Profiling and Co-infection with Leishmania donovani.</title>
        <authorList>
            <person name="Kraeva N."/>
            <person name="Butenko A."/>
            <person name="Hlavacova J."/>
            <person name="Kostygov A."/>
            <person name="Myskova J."/>
            <person name="Grybchuk D."/>
            <person name="Lestinova T."/>
            <person name="Votypka J."/>
            <person name="Volf P."/>
            <person name="Opperdoes F."/>
            <person name="Flegontov P."/>
            <person name="Lukes J."/>
            <person name="Yurchenko V."/>
        </authorList>
    </citation>
    <scope>NUCLEOTIDE SEQUENCE [LARGE SCALE GENOMIC DNA]</scope>
    <source>
        <strain evidence="3 4">ATCC 30220</strain>
    </source>
</reference>
<dbReference type="GO" id="GO:1901981">
    <property type="term" value="F:phosphatidylinositol phosphate binding"/>
    <property type="evidence" value="ECO:0007669"/>
    <property type="project" value="TreeGrafter"/>
</dbReference>
<dbReference type="InterPro" id="IPR037516">
    <property type="entry name" value="Tripartite_DENN"/>
</dbReference>
<dbReference type="SMART" id="SM00799">
    <property type="entry name" value="DENN"/>
    <property type="match status" value="1"/>
</dbReference>
<comment type="caution">
    <text evidence="3">The sequence shown here is derived from an EMBL/GenBank/DDBJ whole genome shotgun (WGS) entry which is preliminary data.</text>
</comment>
<evidence type="ECO:0000256" key="1">
    <source>
        <dbReference type="SAM" id="MobiDB-lite"/>
    </source>
</evidence>
<dbReference type="Gene3D" id="3.30.450.200">
    <property type="match status" value="1"/>
</dbReference>
<dbReference type="PROSITE" id="PS50211">
    <property type="entry name" value="DENN"/>
    <property type="match status" value="1"/>
</dbReference>
<dbReference type="PANTHER" id="PTHR13196">
    <property type="entry name" value="DENN DOMAIN-CONTAINING"/>
    <property type="match status" value="1"/>
</dbReference>
<proteinExistence type="predicted"/>
<feature type="domain" description="UDENN" evidence="2">
    <location>
        <begin position="44"/>
        <end position="426"/>
    </location>
</feature>
<dbReference type="Pfam" id="PF02141">
    <property type="entry name" value="DENN"/>
    <property type="match status" value="1"/>
</dbReference>
<dbReference type="InterPro" id="IPR001194">
    <property type="entry name" value="cDENN_dom"/>
</dbReference>
<gene>
    <name evidence="3" type="ORF">ABL78_5486</name>
</gene>
<evidence type="ECO:0000259" key="2">
    <source>
        <dbReference type="PROSITE" id="PS50211"/>
    </source>
</evidence>
<dbReference type="EMBL" id="LJSK01000186">
    <property type="protein sequence ID" value="KPI85465.1"/>
    <property type="molecule type" value="Genomic_DNA"/>
</dbReference>
<dbReference type="Proteomes" id="UP000038009">
    <property type="component" value="Unassembled WGS sequence"/>
</dbReference>
<dbReference type="AlphaFoldDB" id="A0A0N1HV44"/>
<dbReference type="InterPro" id="IPR040032">
    <property type="entry name" value="DENND1A/B/C"/>
</dbReference>
<dbReference type="Gene3D" id="3.40.50.11500">
    <property type="match status" value="1"/>
</dbReference>
<dbReference type="PANTHER" id="PTHR13196:SF14">
    <property type="entry name" value="UDENN DOMAIN-CONTAINING PROTEIN"/>
    <property type="match status" value="1"/>
</dbReference>
<sequence length="571" mass="62395">MEDIDTSTGLGDLKSSFVGFREETAFTSKQQIFYNKGNEHSCINCFLVMRLDRNSQGGGVVKILWSYPHTPGAVLARYPNLGKFAMADAGTSSTVDQLSYTFVLTDSKGVREYGHTTVLVNGEAVVTLSPYPWCNFFYRLAYLFSTNGEGGSQKMIKALCKCSTPPSGGMFNTPLDLGMTFNRPYDRLCSFIDTAPLDMLVIFPNIDDLFSILTALLLEKHVIIVGPNFSIVSNVVMSLQALIAPFDWMHILIPILPTSLLDVLAAPPPYLVGILSSQLPFLRHIPIDSAVAVHLSADGVCAQVDHVNETQDHLPHSGTLSALRTGLAVLKMLHPKDQTVRDLCSLFLTYYASLFGEVVLKGGQGFVPKTRMSDRSRVFFEKLLCTQSFSILSEEVKKALNSENSTDWMDNVFIVAVVRGHPDVFSVQHAALVEEEKNGGGFVTKYGDCFGSKDNFNGFTAAVHGFGGHQLGVGNLLLRCFCSNWCGSCMSEEADDTVYSGRRMGPAILQKRFRSASGEMPVIEDLARTFPAVNAPSAGVAREFEVAVSNGAESSPTSTRYPTFRHADEDG</sequence>
<organism evidence="3 4">
    <name type="scientific">Leptomonas seymouri</name>
    <dbReference type="NCBI Taxonomy" id="5684"/>
    <lineage>
        <taxon>Eukaryota</taxon>
        <taxon>Discoba</taxon>
        <taxon>Euglenozoa</taxon>
        <taxon>Kinetoplastea</taxon>
        <taxon>Metakinetoplastina</taxon>
        <taxon>Trypanosomatida</taxon>
        <taxon>Trypanosomatidae</taxon>
        <taxon>Leishmaniinae</taxon>
        <taxon>Leptomonas</taxon>
    </lineage>
</organism>
<dbReference type="GO" id="GO:0006897">
    <property type="term" value="P:endocytosis"/>
    <property type="evidence" value="ECO:0007669"/>
    <property type="project" value="TreeGrafter"/>
</dbReference>
<name>A0A0N1HV44_LEPSE</name>
<dbReference type="OrthoDB" id="10266080at2759"/>
<keyword evidence="4" id="KW-1185">Reference proteome</keyword>
<feature type="region of interest" description="Disordered" evidence="1">
    <location>
        <begin position="549"/>
        <end position="571"/>
    </location>
</feature>